<proteinExistence type="predicted"/>
<dbReference type="AlphaFoldDB" id="A0A815SLD4"/>
<keyword evidence="3" id="KW-1185">Reference proteome</keyword>
<sequence length="76" mass="8433">MSSGKSSEFGNSCVTIWDSGKRMDFSGFLINDPVWKLDQGNAVSEILIDHPTTLSNYVPVNLGDYDHPIIIEDDDD</sequence>
<evidence type="ECO:0000313" key="1">
    <source>
        <dbReference type="EMBL" id="CAF1282396.1"/>
    </source>
</evidence>
<dbReference type="Proteomes" id="UP000663877">
    <property type="component" value="Unassembled WGS sequence"/>
</dbReference>
<organism evidence="2 3">
    <name type="scientific">Adineta steineri</name>
    <dbReference type="NCBI Taxonomy" id="433720"/>
    <lineage>
        <taxon>Eukaryota</taxon>
        <taxon>Metazoa</taxon>
        <taxon>Spiralia</taxon>
        <taxon>Gnathifera</taxon>
        <taxon>Rotifera</taxon>
        <taxon>Eurotatoria</taxon>
        <taxon>Bdelloidea</taxon>
        <taxon>Adinetida</taxon>
        <taxon>Adinetidae</taxon>
        <taxon>Adineta</taxon>
    </lineage>
</organism>
<dbReference type="EMBL" id="CAJNOM010000537">
    <property type="protein sequence ID" value="CAF1490408.1"/>
    <property type="molecule type" value="Genomic_DNA"/>
</dbReference>
<dbReference type="Proteomes" id="UP000663832">
    <property type="component" value="Unassembled WGS sequence"/>
</dbReference>
<comment type="caution">
    <text evidence="2">The sequence shown here is derived from an EMBL/GenBank/DDBJ whole genome shotgun (WGS) entry which is preliminary data.</text>
</comment>
<reference evidence="2" key="1">
    <citation type="submission" date="2021-02" db="EMBL/GenBank/DDBJ databases">
        <authorList>
            <person name="Nowell W R."/>
        </authorList>
    </citation>
    <scope>NUCLEOTIDE SEQUENCE</scope>
</reference>
<evidence type="ECO:0000313" key="3">
    <source>
        <dbReference type="Proteomes" id="UP000663832"/>
    </source>
</evidence>
<gene>
    <name evidence="1" type="ORF">BJG266_LOCUS31278</name>
    <name evidence="2" type="ORF">QVE165_LOCUS42841</name>
</gene>
<name>A0A815SLD4_9BILA</name>
<evidence type="ECO:0000313" key="2">
    <source>
        <dbReference type="EMBL" id="CAF1490408.1"/>
    </source>
</evidence>
<protein>
    <submittedName>
        <fullName evidence="2">Uncharacterized protein</fullName>
    </submittedName>
</protein>
<accession>A0A815SLD4</accession>
<dbReference type="EMBL" id="CAJNOI010000452">
    <property type="protein sequence ID" value="CAF1282396.1"/>
    <property type="molecule type" value="Genomic_DNA"/>
</dbReference>